<keyword evidence="1" id="KW-1133">Transmembrane helix</keyword>
<accession>A0A4R6U8E5</accession>
<feature type="transmembrane region" description="Helical" evidence="1">
    <location>
        <begin position="59"/>
        <end position="80"/>
    </location>
</feature>
<comment type="caution">
    <text evidence="2">The sequence shown here is derived from an EMBL/GenBank/DDBJ whole genome shotgun (WGS) entry which is preliminary data.</text>
</comment>
<organism evidence="2 3">
    <name type="scientific">Aureibacillus halotolerans</name>
    <dbReference type="NCBI Taxonomy" id="1508390"/>
    <lineage>
        <taxon>Bacteria</taxon>
        <taxon>Bacillati</taxon>
        <taxon>Bacillota</taxon>
        <taxon>Bacilli</taxon>
        <taxon>Bacillales</taxon>
        <taxon>Bacillaceae</taxon>
        <taxon>Aureibacillus</taxon>
    </lineage>
</organism>
<reference evidence="2 3" key="1">
    <citation type="submission" date="2019-03" db="EMBL/GenBank/DDBJ databases">
        <title>Genomic Encyclopedia of Type Strains, Phase IV (KMG-IV): sequencing the most valuable type-strain genomes for metagenomic binning, comparative biology and taxonomic classification.</title>
        <authorList>
            <person name="Goeker M."/>
        </authorList>
    </citation>
    <scope>NUCLEOTIDE SEQUENCE [LARGE SCALE GENOMIC DNA]</scope>
    <source>
        <strain evidence="2 3">DSM 28697</strain>
    </source>
</reference>
<dbReference type="PIRSF" id="PIRSF037259">
    <property type="entry name" value="EcsB_ABC"/>
    <property type="match status" value="1"/>
</dbReference>
<keyword evidence="1" id="KW-0472">Membrane</keyword>
<feature type="transmembrane region" description="Helical" evidence="1">
    <location>
        <begin position="283"/>
        <end position="302"/>
    </location>
</feature>
<dbReference type="GO" id="GO:0016020">
    <property type="term" value="C:membrane"/>
    <property type="evidence" value="ECO:0007669"/>
    <property type="project" value="InterPro"/>
</dbReference>
<feature type="transmembrane region" description="Helical" evidence="1">
    <location>
        <begin position="308"/>
        <end position="325"/>
    </location>
</feature>
<feature type="transmembrane region" description="Helical" evidence="1">
    <location>
        <begin position="30"/>
        <end position="47"/>
    </location>
</feature>
<keyword evidence="3" id="KW-1185">Reference proteome</keyword>
<evidence type="ECO:0000256" key="1">
    <source>
        <dbReference type="SAM" id="Phobius"/>
    </source>
</evidence>
<feature type="transmembrane region" description="Helical" evidence="1">
    <location>
        <begin position="100"/>
        <end position="126"/>
    </location>
</feature>
<evidence type="ECO:0000313" key="3">
    <source>
        <dbReference type="Proteomes" id="UP000295632"/>
    </source>
</evidence>
<keyword evidence="1" id="KW-0812">Transmembrane</keyword>
<dbReference type="Pfam" id="PF05975">
    <property type="entry name" value="EcsB"/>
    <property type="match status" value="1"/>
</dbReference>
<dbReference type="InterPro" id="IPR010288">
    <property type="entry name" value="EcsB_ABC"/>
</dbReference>
<dbReference type="RefSeq" id="WP_133578904.1">
    <property type="nucleotide sequence ID" value="NZ_SNYJ01000002.1"/>
</dbReference>
<name>A0A4R6U8E5_9BACI</name>
<protein>
    <submittedName>
        <fullName evidence="2">ABC-2 type transport system permease protein</fullName>
    </submittedName>
</protein>
<dbReference type="Proteomes" id="UP000295632">
    <property type="component" value="Unassembled WGS sequence"/>
</dbReference>
<dbReference type="EMBL" id="SNYJ01000002">
    <property type="protein sequence ID" value="TDQ42002.1"/>
    <property type="molecule type" value="Genomic_DNA"/>
</dbReference>
<proteinExistence type="predicted"/>
<feature type="transmembrane region" description="Helical" evidence="1">
    <location>
        <begin position="373"/>
        <end position="395"/>
    </location>
</feature>
<feature type="transmembrane region" description="Helical" evidence="1">
    <location>
        <begin position="346"/>
        <end position="367"/>
    </location>
</feature>
<evidence type="ECO:0000313" key="2">
    <source>
        <dbReference type="EMBL" id="TDQ42002.1"/>
    </source>
</evidence>
<dbReference type="OrthoDB" id="2447941at2"/>
<sequence>MNDIQTLWKRRIRDTAKELARYGKYIFNDHFKFALLFGIGAAAYYYQQWLQTIPAEFPAVFLMAVIVALALSYSPVYTFLKQADIVFLLPLETKMGPYFFKSGVVSFGLQLYVLVLIFAACAPLYLANGGTGSILLVAIGAAIITKIWNLASEWELSYYLDVRIRIAEKLVRFSLNVVFMFFICQGQWLFASIIAVLMGLLYMYMRSSRRYRSLKWDLLIHKEQKRMTMFYRIANMFTDVPSIQDTAKRRKYLDWLIAKIPFQQQASYRFLFWRTFLRTGDYLGIYMRLVLLGAALAWWVPYWPAKCVTVVLFIYFIGFQLSTLTRHHRDKIWLHLYPINERQKNVAVLSLIRQLLFIAAVFLPIPLYFQAPWWQGVLSLVVGVVFTSLYVSVFLKKRIAKAAEL</sequence>
<feature type="transmembrane region" description="Helical" evidence="1">
    <location>
        <begin position="133"/>
        <end position="151"/>
    </location>
</feature>
<dbReference type="AlphaFoldDB" id="A0A4R6U8E5"/>
<feature type="transmembrane region" description="Helical" evidence="1">
    <location>
        <begin position="178"/>
        <end position="205"/>
    </location>
</feature>
<gene>
    <name evidence="2" type="ORF">EV213_10230</name>
</gene>